<organism evidence="2 3">
    <name type="scientific">Ferruginivarius sediminum</name>
    <dbReference type="NCBI Taxonomy" id="2661937"/>
    <lineage>
        <taxon>Bacteria</taxon>
        <taxon>Pseudomonadati</taxon>
        <taxon>Pseudomonadota</taxon>
        <taxon>Alphaproteobacteria</taxon>
        <taxon>Rhodospirillales</taxon>
        <taxon>Rhodospirillaceae</taxon>
        <taxon>Ferruginivarius</taxon>
    </lineage>
</organism>
<evidence type="ECO:0000256" key="1">
    <source>
        <dbReference type="SAM" id="MobiDB-lite"/>
    </source>
</evidence>
<feature type="compositionally biased region" description="Polar residues" evidence="1">
    <location>
        <begin position="1"/>
        <end position="10"/>
    </location>
</feature>
<dbReference type="EMBL" id="QPMH01000030">
    <property type="protein sequence ID" value="RDD60323.1"/>
    <property type="molecule type" value="Genomic_DNA"/>
</dbReference>
<dbReference type="GO" id="GO:0016787">
    <property type="term" value="F:hydrolase activity"/>
    <property type="evidence" value="ECO:0007669"/>
    <property type="project" value="UniProtKB-KW"/>
</dbReference>
<protein>
    <submittedName>
        <fullName evidence="2">N-formylglutamate amidohydrolase</fullName>
    </submittedName>
</protein>
<keyword evidence="2" id="KW-0378">Hydrolase</keyword>
<dbReference type="InterPro" id="IPR007709">
    <property type="entry name" value="N-FG_amidohydro"/>
</dbReference>
<feature type="region of interest" description="Disordered" evidence="1">
    <location>
        <begin position="1"/>
        <end position="58"/>
    </location>
</feature>
<gene>
    <name evidence="2" type="ORF">DRB17_18705</name>
</gene>
<sequence length="382" mass="42095">MRAKASSIQGLQHAAGSQGRHGGVSRPGRPESRRKLYPPYEAPVNRGPRHASHSARERHCRVTAAPNFRNTHCMRGQRGMGHGTVESNEAMEAEIQPCEIETPHEVLAPEAQTLPLVVASPHSGRNYPPAFVAASRLDRLNLRRSEDGFVDELFAAAPDMGAPLLRANFPRAYVDANREPFELDPRMFRDNLPGYANTRSPRVAAGLGTIARVVASGADIYREKLPFSEALHRIRSYYWPYHNALRGLIETTESRFGGCILLDCHSMPSVGGPMDRDAGHRRVDFVLGDCHGTSCGAKVAETAERALTGMGYHVTRNTPYSGGFVTRHYGRPDQGAHALQIEINRALYMDERNVRRLPGISVLREDLRQLIAALGALDPTSL</sequence>
<dbReference type="SUPFAM" id="SSF53187">
    <property type="entry name" value="Zn-dependent exopeptidases"/>
    <property type="match status" value="1"/>
</dbReference>
<keyword evidence="3" id="KW-1185">Reference proteome</keyword>
<evidence type="ECO:0000313" key="3">
    <source>
        <dbReference type="Proteomes" id="UP000253941"/>
    </source>
</evidence>
<comment type="caution">
    <text evidence="2">The sequence shown here is derived from an EMBL/GenBank/DDBJ whole genome shotgun (WGS) entry which is preliminary data.</text>
</comment>
<dbReference type="Pfam" id="PF05013">
    <property type="entry name" value="FGase"/>
    <property type="match status" value="1"/>
</dbReference>
<proteinExistence type="predicted"/>
<name>A0A369T4R0_9PROT</name>
<dbReference type="Proteomes" id="UP000253941">
    <property type="component" value="Unassembled WGS sequence"/>
</dbReference>
<dbReference type="Gene3D" id="3.40.630.40">
    <property type="entry name" value="Zn-dependent exopeptidases"/>
    <property type="match status" value="1"/>
</dbReference>
<accession>A0A369T4R0</accession>
<feature type="compositionally biased region" description="Basic residues" evidence="1">
    <location>
        <begin position="47"/>
        <end position="58"/>
    </location>
</feature>
<dbReference type="AlphaFoldDB" id="A0A369T4R0"/>
<evidence type="ECO:0000313" key="2">
    <source>
        <dbReference type="EMBL" id="RDD60323.1"/>
    </source>
</evidence>
<reference evidence="2 3" key="1">
    <citation type="submission" date="2018-07" db="EMBL/GenBank/DDBJ databases">
        <title>Venubactetium sediminum gen. nov., sp. nov., isolated from a marine solar saltern.</title>
        <authorList>
            <person name="Wang S."/>
        </authorList>
    </citation>
    <scope>NUCLEOTIDE SEQUENCE [LARGE SCALE GENOMIC DNA]</scope>
    <source>
        <strain evidence="2 3">WD2A32</strain>
    </source>
</reference>